<accession>C6WC55</accession>
<dbReference type="eggNOG" id="ENOG50342AK">
    <property type="taxonomic scope" value="Bacteria"/>
</dbReference>
<protein>
    <submittedName>
        <fullName evidence="1">Uncharacterized protein</fullName>
    </submittedName>
</protein>
<dbReference type="OrthoDB" id="4220232at2"/>
<dbReference type="KEGG" id="ami:Amir_5627"/>
<name>C6WC55_ACTMD</name>
<gene>
    <name evidence="1" type="ordered locus">Amir_5627</name>
</gene>
<keyword evidence="2" id="KW-1185">Reference proteome</keyword>
<evidence type="ECO:0000313" key="1">
    <source>
        <dbReference type="EMBL" id="ACU39443.1"/>
    </source>
</evidence>
<dbReference type="HOGENOM" id="CLU_1407377_0_0_11"/>
<dbReference type="AlphaFoldDB" id="C6WC55"/>
<proteinExistence type="predicted"/>
<dbReference type="STRING" id="446462.Amir_5627"/>
<dbReference type="EMBL" id="CP001630">
    <property type="protein sequence ID" value="ACU39443.1"/>
    <property type="molecule type" value="Genomic_DNA"/>
</dbReference>
<dbReference type="RefSeq" id="WP_015804328.1">
    <property type="nucleotide sequence ID" value="NC_013093.1"/>
</dbReference>
<dbReference type="Proteomes" id="UP000002213">
    <property type="component" value="Chromosome"/>
</dbReference>
<evidence type="ECO:0000313" key="2">
    <source>
        <dbReference type="Proteomes" id="UP000002213"/>
    </source>
</evidence>
<sequence>MASLATPTQLAARLQAQVDEASAQLALDNASGLVRAVAGNQFAFISQESIDLVGGQQELVLPGRPVVVDQDNPLAVVEVTEFGGASTPLVADRDYVLTGSRLTRGMPWWFTDRLQGWPYRRPLGVWAPRVRVTYSHGYREVPADIVALVLDVAQSLYSNPGGLRSWQVPEYSETYATEMLGAATVASIRKRLDALNRLGPSAFSI</sequence>
<reference evidence="1 2" key="1">
    <citation type="journal article" date="2009" name="Stand. Genomic Sci.">
        <title>Complete genome sequence of Actinosynnema mirum type strain (101).</title>
        <authorList>
            <person name="Land M."/>
            <person name="Lapidus A."/>
            <person name="Mayilraj S."/>
            <person name="Chen F."/>
            <person name="Copeland A."/>
            <person name="Del Rio T.G."/>
            <person name="Nolan M."/>
            <person name="Lucas S."/>
            <person name="Tice H."/>
            <person name="Cheng J.F."/>
            <person name="Chertkov O."/>
            <person name="Bruce D."/>
            <person name="Goodwin L."/>
            <person name="Pitluck S."/>
            <person name="Rohde M."/>
            <person name="Goker M."/>
            <person name="Pati A."/>
            <person name="Ivanova N."/>
            <person name="Mavromatis K."/>
            <person name="Chen A."/>
            <person name="Palaniappan K."/>
            <person name="Hauser L."/>
            <person name="Chang Y.J."/>
            <person name="Jeffries C.C."/>
            <person name="Brettin T."/>
            <person name="Detter J.C."/>
            <person name="Han C."/>
            <person name="Chain P."/>
            <person name="Tindall B.J."/>
            <person name="Bristow J."/>
            <person name="Eisen J.A."/>
            <person name="Markowitz V."/>
            <person name="Hugenholtz P."/>
            <person name="Kyrpides N.C."/>
            <person name="Klenk H.P."/>
        </authorList>
    </citation>
    <scope>NUCLEOTIDE SEQUENCE [LARGE SCALE GENOMIC DNA]</scope>
    <source>
        <strain evidence="2">ATCC 29888 / DSM 43827 / JCM 3225 / NBRC 14064 / NCIMB 13271 / NRRL B-12336 / IMRU 3971 / 101</strain>
    </source>
</reference>
<organism evidence="1 2">
    <name type="scientific">Actinosynnema mirum (strain ATCC 29888 / DSM 43827 / JCM 3225 / NBRC 14064 / NCIMB 13271 / NRRL B-12336 / IMRU 3971 / 101)</name>
    <dbReference type="NCBI Taxonomy" id="446462"/>
    <lineage>
        <taxon>Bacteria</taxon>
        <taxon>Bacillati</taxon>
        <taxon>Actinomycetota</taxon>
        <taxon>Actinomycetes</taxon>
        <taxon>Pseudonocardiales</taxon>
        <taxon>Pseudonocardiaceae</taxon>
        <taxon>Actinosynnema</taxon>
    </lineage>
</organism>